<organism evidence="5 6">
    <name type="scientific">Avrilella dinanensis</name>
    <dbReference type="NCBI Taxonomy" id="2008672"/>
    <lineage>
        <taxon>Bacteria</taxon>
        <taxon>Pseudomonadati</taxon>
        <taxon>Bacteroidota</taxon>
        <taxon>Flavobacteriia</taxon>
        <taxon>Flavobacteriales</taxon>
        <taxon>Flavobacteriaceae</taxon>
        <taxon>Avrilella</taxon>
    </lineage>
</organism>
<evidence type="ECO:0000313" key="5">
    <source>
        <dbReference type="EMBL" id="PJR04928.1"/>
    </source>
</evidence>
<dbReference type="RefSeq" id="WP_100678487.1">
    <property type="nucleotide sequence ID" value="NZ_NIPO01000001.1"/>
</dbReference>
<dbReference type="OrthoDB" id="9792692at2"/>
<dbReference type="Proteomes" id="UP000231960">
    <property type="component" value="Unassembled WGS sequence"/>
</dbReference>
<comment type="pathway">
    <text evidence="1">Metabolic intermediate biosynthesis; chorismate biosynthesis; chorismate from D-erythrose 4-phosphate and phosphoenolpyruvate: step 4/7.</text>
</comment>
<keyword evidence="2 5" id="KW-0560">Oxidoreductase</keyword>
<evidence type="ECO:0000256" key="2">
    <source>
        <dbReference type="ARBA" id="ARBA00023002"/>
    </source>
</evidence>
<protein>
    <submittedName>
        <fullName evidence="5">Shikimate dehydrogenase</fullName>
        <ecNumber evidence="5">1.1.1.25</ecNumber>
    </submittedName>
</protein>
<keyword evidence="3" id="KW-0028">Amino-acid biosynthesis</keyword>
<dbReference type="GO" id="GO:0019632">
    <property type="term" value="P:shikimate metabolic process"/>
    <property type="evidence" value="ECO:0007669"/>
    <property type="project" value="TreeGrafter"/>
</dbReference>
<dbReference type="GO" id="GO:0005829">
    <property type="term" value="C:cytosol"/>
    <property type="evidence" value="ECO:0007669"/>
    <property type="project" value="TreeGrafter"/>
</dbReference>
<comment type="caution">
    <text evidence="5">The sequence shown here is derived from an EMBL/GenBank/DDBJ whole genome shotgun (WGS) entry which is preliminary data.</text>
</comment>
<evidence type="ECO:0000256" key="1">
    <source>
        <dbReference type="ARBA" id="ARBA00004871"/>
    </source>
</evidence>
<dbReference type="PANTHER" id="PTHR21089:SF1">
    <property type="entry name" value="BIFUNCTIONAL 3-DEHYDROQUINATE DEHYDRATASE_SHIKIMATE DEHYDROGENASE, CHLOROPLASTIC"/>
    <property type="match status" value="1"/>
</dbReference>
<proteinExistence type="predicted"/>
<name>A0A2M9R7T8_9FLAO</name>
<dbReference type="GO" id="GO:0009423">
    <property type="term" value="P:chorismate biosynthetic process"/>
    <property type="evidence" value="ECO:0007669"/>
    <property type="project" value="TreeGrafter"/>
</dbReference>
<dbReference type="InterPro" id="IPR013708">
    <property type="entry name" value="Shikimate_DH-bd_N"/>
</dbReference>
<dbReference type="Gene3D" id="3.40.50.720">
    <property type="entry name" value="NAD(P)-binding Rossmann-like Domain"/>
    <property type="match status" value="1"/>
</dbReference>
<dbReference type="SUPFAM" id="SSF51735">
    <property type="entry name" value="NAD(P)-binding Rossmann-fold domains"/>
    <property type="match status" value="1"/>
</dbReference>
<gene>
    <name evidence="5" type="primary">aroE</name>
    <name evidence="5" type="ORF">CDL10_10530</name>
</gene>
<evidence type="ECO:0000259" key="4">
    <source>
        <dbReference type="Pfam" id="PF08501"/>
    </source>
</evidence>
<evidence type="ECO:0000313" key="6">
    <source>
        <dbReference type="Proteomes" id="UP000231960"/>
    </source>
</evidence>
<accession>A0A2M9R7T8</accession>
<reference evidence="5 6" key="1">
    <citation type="submission" date="2017-06" db="EMBL/GenBank/DDBJ databases">
        <title>Description of Avrilella dinanensis gen. nov. sp. nov.</title>
        <authorList>
            <person name="Leyer C."/>
            <person name="Sassi M."/>
            <person name="Minet J."/>
            <person name="Kayal S."/>
            <person name="Cattoir V."/>
        </authorList>
    </citation>
    <scope>NUCLEOTIDE SEQUENCE [LARGE SCALE GENOMIC DNA]</scope>
    <source>
        <strain evidence="5 6">UR159</strain>
    </source>
</reference>
<dbReference type="PANTHER" id="PTHR21089">
    <property type="entry name" value="SHIKIMATE DEHYDROGENASE"/>
    <property type="match status" value="1"/>
</dbReference>
<dbReference type="SUPFAM" id="SSF53223">
    <property type="entry name" value="Aminoacid dehydrogenase-like, N-terminal domain"/>
    <property type="match status" value="1"/>
</dbReference>
<dbReference type="AlphaFoldDB" id="A0A2M9R7T8"/>
<dbReference type="InterPro" id="IPR022893">
    <property type="entry name" value="Shikimate_DH_fam"/>
</dbReference>
<dbReference type="Gene3D" id="3.40.50.10860">
    <property type="entry name" value="Leucine Dehydrogenase, chain A, domain 1"/>
    <property type="match status" value="1"/>
</dbReference>
<dbReference type="GO" id="GO:0050661">
    <property type="term" value="F:NADP binding"/>
    <property type="evidence" value="ECO:0007669"/>
    <property type="project" value="TreeGrafter"/>
</dbReference>
<keyword evidence="6" id="KW-1185">Reference proteome</keyword>
<keyword evidence="3" id="KW-0057">Aromatic amino acid biosynthesis</keyword>
<dbReference type="CDD" id="cd01065">
    <property type="entry name" value="NAD_bind_Shikimate_DH"/>
    <property type="match status" value="1"/>
</dbReference>
<dbReference type="GO" id="GO:0009073">
    <property type="term" value="P:aromatic amino acid family biosynthetic process"/>
    <property type="evidence" value="ECO:0007669"/>
    <property type="project" value="UniProtKB-KW"/>
</dbReference>
<dbReference type="InterPro" id="IPR046346">
    <property type="entry name" value="Aminoacid_DH-like_N_sf"/>
</dbReference>
<dbReference type="InterPro" id="IPR036291">
    <property type="entry name" value="NAD(P)-bd_dom_sf"/>
</dbReference>
<dbReference type="Pfam" id="PF08501">
    <property type="entry name" value="Shikimate_dh_N"/>
    <property type="match status" value="1"/>
</dbReference>
<dbReference type="EC" id="1.1.1.25" evidence="5"/>
<sequence>MTDHCRTFGLIGKNIDYSFSQNYFSRKFAEESINDAVYVNFDIEEISQVLAVFAQKNSGYNVTIPYKKQIIPYLHQLSPEAEAIGAVNVVQVLAGSKLKGHNTDWSGFYHSLQPLLKSHHQKALVLGTGGASEAVCYALKKLKINITKVSRYHSANTLSYEDLDEKIMTEHTIIINCTPLGTFPDIENYPDIPYTYLNENHLLYDLIYNPEETRFLQRGKEQGAVIKNGYEMLAIQAEESWKIWNEK</sequence>
<feature type="domain" description="Shikimate dehydrogenase substrate binding N-terminal" evidence="4">
    <location>
        <begin position="10"/>
        <end position="90"/>
    </location>
</feature>
<dbReference type="EMBL" id="NIPO01000001">
    <property type="protein sequence ID" value="PJR04928.1"/>
    <property type="molecule type" value="Genomic_DNA"/>
</dbReference>
<evidence type="ECO:0000256" key="3">
    <source>
        <dbReference type="ARBA" id="ARBA00023141"/>
    </source>
</evidence>
<dbReference type="GO" id="GO:0004764">
    <property type="term" value="F:shikimate 3-dehydrogenase (NADP+) activity"/>
    <property type="evidence" value="ECO:0007669"/>
    <property type="project" value="UniProtKB-EC"/>
</dbReference>